<dbReference type="Gene3D" id="3.40.30.10">
    <property type="entry name" value="Glutaredoxin"/>
    <property type="match status" value="1"/>
</dbReference>
<evidence type="ECO:0000313" key="2">
    <source>
        <dbReference type="EMBL" id="CAB5220698.1"/>
    </source>
</evidence>
<dbReference type="InterPro" id="IPR013766">
    <property type="entry name" value="Thioredoxin_domain"/>
</dbReference>
<evidence type="ECO:0000259" key="1">
    <source>
        <dbReference type="PROSITE" id="PS51352"/>
    </source>
</evidence>
<protein>
    <submittedName>
        <fullName evidence="2">TRX_family domain containing protein</fullName>
    </submittedName>
</protein>
<dbReference type="InterPro" id="IPR036249">
    <property type="entry name" value="Thioredoxin-like_sf"/>
</dbReference>
<accession>A0A6J7WV45</accession>
<name>A0A6J7WV45_9CAUD</name>
<gene>
    <name evidence="2" type="ORF">UFOVP357_16</name>
</gene>
<proteinExistence type="predicted"/>
<feature type="domain" description="Thioredoxin" evidence="1">
    <location>
        <begin position="1"/>
        <end position="115"/>
    </location>
</feature>
<reference evidence="2" key="1">
    <citation type="submission" date="2020-05" db="EMBL/GenBank/DDBJ databases">
        <authorList>
            <person name="Chiriac C."/>
            <person name="Salcher M."/>
            <person name="Ghai R."/>
            <person name="Kavagutti S V."/>
        </authorList>
    </citation>
    <scope>NUCLEOTIDE SEQUENCE</scope>
</reference>
<dbReference type="Pfam" id="PF00085">
    <property type="entry name" value="Thioredoxin"/>
    <property type="match status" value="1"/>
</dbReference>
<organism evidence="2">
    <name type="scientific">uncultured Caudovirales phage</name>
    <dbReference type="NCBI Taxonomy" id="2100421"/>
    <lineage>
        <taxon>Viruses</taxon>
        <taxon>Duplodnaviria</taxon>
        <taxon>Heunggongvirae</taxon>
        <taxon>Uroviricota</taxon>
        <taxon>Caudoviricetes</taxon>
        <taxon>Peduoviridae</taxon>
        <taxon>Maltschvirus</taxon>
        <taxon>Maltschvirus maltsch</taxon>
    </lineage>
</organism>
<dbReference type="EMBL" id="LR798289">
    <property type="protein sequence ID" value="CAB5220698.1"/>
    <property type="molecule type" value="Genomic_DNA"/>
</dbReference>
<sequence length="180" mass="19883">MPKVYGTKEVEAKVEKTLWQKVLEENAAVPTVYFFSSANCPFCATAYPYVEALEKKYESFGVQVVQIDVDRNVELRDTANVSQWPYYCYAEDGVIIGDALGWEDAFKTALEEKLGLTTSYKTQGGLSYDGETQVSVSGCGDAVSQSAEIAAGIQEAMDELEQRLKDHIDLAVSRIARSPK</sequence>
<dbReference type="SUPFAM" id="SSF52833">
    <property type="entry name" value="Thioredoxin-like"/>
    <property type="match status" value="1"/>
</dbReference>
<dbReference type="PROSITE" id="PS51352">
    <property type="entry name" value="THIOREDOXIN_2"/>
    <property type="match status" value="1"/>
</dbReference>
<dbReference type="CDD" id="cd02947">
    <property type="entry name" value="TRX_family"/>
    <property type="match status" value="1"/>
</dbReference>